<accession>A0ABR6Y7Y6</accession>
<keyword evidence="5" id="KW-1185">Reference proteome</keyword>
<dbReference type="SUPFAM" id="SSF47757">
    <property type="entry name" value="Chemotaxis receptor methyltransferase CheR, N-terminal domain"/>
    <property type="match status" value="1"/>
</dbReference>
<dbReference type="Pfam" id="PF01339">
    <property type="entry name" value="CheB_methylest"/>
    <property type="match status" value="1"/>
</dbReference>
<dbReference type="Pfam" id="PF01739">
    <property type="entry name" value="CheR"/>
    <property type="match status" value="1"/>
</dbReference>
<dbReference type="PANTHER" id="PTHR24422">
    <property type="entry name" value="CHEMOTAXIS PROTEIN METHYLTRANSFERASE"/>
    <property type="match status" value="1"/>
</dbReference>
<dbReference type="PRINTS" id="PR00996">
    <property type="entry name" value="CHERMTFRASE"/>
</dbReference>
<evidence type="ECO:0000259" key="3">
    <source>
        <dbReference type="PROSITE" id="PS50123"/>
    </source>
</evidence>
<evidence type="ECO:0000313" key="4">
    <source>
        <dbReference type="EMBL" id="MBC3872699.1"/>
    </source>
</evidence>
<dbReference type="InterPro" id="IPR029063">
    <property type="entry name" value="SAM-dependent_MTases_sf"/>
</dbReference>
<sequence>MLGNLSSAAEQAELITLLSNIKSGEALQIEFYDADTLPNDIISMLALCLERSIALKIISYRGLLSHSLMRLGFTVNQVQTKHHHASLHTCRAIAIGGSANSLDKILHIIEHLPPSPMVIFIAQHVAEDEINLLDQLLRVRTDYQVCMPQHMCAIVPGTIYVAPPAHHMKIAHGYVYLTRDQKIRFARPSLDVLFESVAQEYGQHCLAILLCGFGDDGVAGCLTVKTKDACVIIENPSECGIANVLPETAQKTDNFDHIFKHHAITSLVASLVSSLAASPVNSSAAGPVTSPTALEPTQALEQGINRELIDLFLEALWDEYGYDLRGYQRDSLERRLLNLMHRFHLPHFCDFQRAIFSDFAQFMRLVAEISVGVTEFFRHPEQLKIIREQALPYLQSFPVIKIWSAGCATGEEAYSIAILLEELGLSSKSRLFATDINHYFLELAKAGLYSLTALESAQKNYHLSGGQHHFEQFVDNKKRYLQMRSDLCEVPLFYPHSLVNGGIFNEFQMIICRNVLIYFDAAMQAKILQQFARSLHRDGLLVLGPQDGLRHVALENGFTPYRDSIDIYRLQKGALHE</sequence>
<reference evidence="4 5" key="1">
    <citation type="submission" date="2020-08" db="EMBL/GenBank/DDBJ databases">
        <title>Novel species isolated from subtropical streams in China.</title>
        <authorList>
            <person name="Lu H."/>
        </authorList>
    </citation>
    <scope>NUCLEOTIDE SEQUENCE [LARGE SCALE GENOMIC DNA]</scope>
    <source>
        <strain evidence="4 5">LX15W</strain>
    </source>
</reference>
<name>A0ABR6Y7Y6_9BURK</name>
<dbReference type="InterPro" id="IPR035909">
    <property type="entry name" value="CheB_C"/>
</dbReference>
<feature type="active site" evidence="1">
    <location>
        <position position="216"/>
    </location>
</feature>
<feature type="active site" evidence="1">
    <location>
        <position position="98"/>
    </location>
</feature>
<feature type="active site" evidence="1">
    <location>
        <position position="124"/>
    </location>
</feature>
<feature type="domain" description="CheR-type methyltransferase" evidence="3">
    <location>
        <begin position="297"/>
        <end position="571"/>
    </location>
</feature>
<keyword evidence="1" id="KW-0378">Hydrolase</keyword>
<gene>
    <name evidence="4" type="ORF">H8K55_03795</name>
</gene>
<dbReference type="Pfam" id="PF03705">
    <property type="entry name" value="CheR_N"/>
    <property type="match status" value="1"/>
</dbReference>
<dbReference type="SMART" id="SM00138">
    <property type="entry name" value="MeTrc"/>
    <property type="match status" value="1"/>
</dbReference>
<dbReference type="PROSITE" id="PS50123">
    <property type="entry name" value="CHER"/>
    <property type="match status" value="1"/>
</dbReference>
<evidence type="ECO:0000259" key="2">
    <source>
        <dbReference type="PROSITE" id="PS50122"/>
    </source>
</evidence>
<dbReference type="InterPro" id="IPR000780">
    <property type="entry name" value="CheR_MeTrfase"/>
</dbReference>
<comment type="caution">
    <text evidence="4">The sequence shown here is derived from an EMBL/GenBank/DDBJ whole genome shotgun (WGS) entry which is preliminary data.</text>
</comment>
<dbReference type="PROSITE" id="PS50122">
    <property type="entry name" value="CHEB"/>
    <property type="match status" value="1"/>
</dbReference>
<feature type="domain" description="CheB-type methylesterase" evidence="2">
    <location>
        <begin position="86"/>
        <end position="239"/>
    </location>
</feature>
<dbReference type="PANTHER" id="PTHR24422:SF8">
    <property type="entry name" value="CHEMOTAXIS PROTEIN"/>
    <property type="match status" value="1"/>
</dbReference>
<dbReference type="InterPro" id="IPR050903">
    <property type="entry name" value="Bact_Chemotaxis_MeTrfase"/>
</dbReference>
<dbReference type="Gene3D" id="3.40.50.180">
    <property type="entry name" value="Methylesterase CheB, C-terminal domain"/>
    <property type="match status" value="1"/>
</dbReference>
<dbReference type="SUPFAM" id="SSF52738">
    <property type="entry name" value="Methylesterase CheB, C-terminal domain"/>
    <property type="match status" value="1"/>
</dbReference>
<evidence type="ECO:0000256" key="1">
    <source>
        <dbReference type="PROSITE-ProRule" id="PRU00050"/>
    </source>
</evidence>
<keyword evidence="1" id="KW-0145">Chemotaxis</keyword>
<dbReference type="InterPro" id="IPR022642">
    <property type="entry name" value="CheR_C"/>
</dbReference>
<dbReference type="SUPFAM" id="SSF53335">
    <property type="entry name" value="S-adenosyl-L-methionine-dependent methyltransferases"/>
    <property type="match status" value="1"/>
</dbReference>
<dbReference type="Proteomes" id="UP000624279">
    <property type="component" value="Unassembled WGS sequence"/>
</dbReference>
<evidence type="ECO:0008006" key="6">
    <source>
        <dbReference type="Google" id="ProtNLM"/>
    </source>
</evidence>
<dbReference type="InterPro" id="IPR000673">
    <property type="entry name" value="Sig_transdc_resp-reg_Me-estase"/>
</dbReference>
<dbReference type="Gene3D" id="3.40.50.150">
    <property type="entry name" value="Vaccinia Virus protein VP39"/>
    <property type="match status" value="1"/>
</dbReference>
<organism evidence="4 5">
    <name type="scientific">Undibacterium flavidum</name>
    <dbReference type="NCBI Taxonomy" id="2762297"/>
    <lineage>
        <taxon>Bacteria</taxon>
        <taxon>Pseudomonadati</taxon>
        <taxon>Pseudomonadota</taxon>
        <taxon>Betaproteobacteria</taxon>
        <taxon>Burkholderiales</taxon>
        <taxon>Oxalobacteraceae</taxon>
        <taxon>Undibacterium</taxon>
    </lineage>
</organism>
<protein>
    <recommendedName>
        <fullName evidence="6">Chemotaxis protein methyltransferase CheR</fullName>
    </recommendedName>
</protein>
<dbReference type="EMBL" id="JACOGA010000003">
    <property type="protein sequence ID" value="MBC3872699.1"/>
    <property type="molecule type" value="Genomic_DNA"/>
</dbReference>
<evidence type="ECO:0000313" key="5">
    <source>
        <dbReference type="Proteomes" id="UP000624279"/>
    </source>
</evidence>
<dbReference type="InterPro" id="IPR022641">
    <property type="entry name" value="CheR_N"/>
</dbReference>
<proteinExistence type="predicted"/>